<name>A0AAV7YMB3_9EUKA</name>
<dbReference type="Proteomes" id="UP001146793">
    <property type="component" value="Unassembled WGS sequence"/>
</dbReference>
<feature type="compositionally biased region" description="Acidic residues" evidence="1">
    <location>
        <begin position="124"/>
        <end position="135"/>
    </location>
</feature>
<organism evidence="3 4">
    <name type="scientific">Anaeramoeba flamelloides</name>
    <dbReference type="NCBI Taxonomy" id="1746091"/>
    <lineage>
        <taxon>Eukaryota</taxon>
        <taxon>Metamonada</taxon>
        <taxon>Anaeramoebidae</taxon>
        <taxon>Anaeramoeba</taxon>
    </lineage>
</organism>
<feature type="signal peptide" evidence="2">
    <location>
        <begin position="1"/>
        <end position="16"/>
    </location>
</feature>
<evidence type="ECO:0000313" key="4">
    <source>
        <dbReference type="Proteomes" id="UP001146793"/>
    </source>
</evidence>
<feature type="region of interest" description="Disordered" evidence="1">
    <location>
        <begin position="72"/>
        <end position="135"/>
    </location>
</feature>
<evidence type="ECO:0000313" key="3">
    <source>
        <dbReference type="EMBL" id="KAJ3430913.1"/>
    </source>
</evidence>
<evidence type="ECO:0000256" key="1">
    <source>
        <dbReference type="SAM" id="MobiDB-lite"/>
    </source>
</evidence>
<dbReference type="EMBL" id="JANTQA010000048">
    <property type="protein sequence ID" value="KAJ3430913.1"/>
    <property type="molecule type" value="Genomic_DNA"/>
</dbReference>
<reference evidence="3" key="1">
    <citation type="submission" date="2022-08" db="EMBL/GenBank/DDBJ databases">
        <title>Novel sulphate-reducing endosymbionts in the free-living metamonad Anaeramoeba.</title>
        <authorList>
            <person name="Jerlstrom-Hultqvist J."/>
            <person name="Cepicka I."/>
            <person name="Gallot-Lavallee L."/>
            <person name="Salas-Leiva D."/>
            <person name="Curtis B.A."/>
            <person name="Zahonova K."/>
            <person name="Pipaliya S."/>
            <person name="Dacks J."/>
            <person name="Roger A.J."/>
        </authorList>
    </citation>
    <scope>NUCLEOTIDE SEQUENCE</scope>
    <source>
        <strain evidence="3">Busselton2</strain>
    </source>
</reference>
<feature type="compositionally biased region" description="Acidic residues" evidence="1">
    <location>
        <begin position="76"/>
        <end position="113"/>
    </location>
</feature>
<accession>A0AAV7YMB3</accession>
<comment type="caution">
    <text evidence="3">The sequence shown here is derived from an EMBL/GenBank/DDBJ whole genome shotgun (WGS) entry which is preliminary data.</text>
</comment>
<feature type="chain" id="PRO_5043899869" evidence="2">
    <location>
        <begin position="17"/>
        <end position="135"/>
    </location>
</feature>
<dbReference type="AlphaFoldDB" id="A0AAV7YMB3"/>
<protein>
    <submittedName>
        <fullName evidence="3">Uncharacterized protein</fullName>
    </submittedName>
</protein>
<gene>
    <name evidence="3" type="ORF">M0812_02588</name>
</gene>
<proteinExistence type="predicted"/>
<evidence type="ECO:0000256" key="2">
    <source>
        <dbReference type="SAM" id="SignalP"/>
    </source>
</evidence>
<sequence>MCTSLGKLALKALALSAGLSLLKKKDIFELDVNTIGNEKLRHCTEIYLQIGDYVLDKTCDFLEIEIYPKEQQKEFSEEDEVVVGADEVEEDYYDNDDDDDEEEYYEDTEDDDFCFSKKKNKEDDQNETDTDSFDI</sequence>
<keyword evidence="2" id="KW-0732">Signal</keyword>